<dbReference type="AlphaFoldDB" id="A0A4Q0PJT0"/>
<evidence type="ECO:0000313" key="2">
    <source>
        <dbReference type="Proteomes" id="UP000290608"/>
    </source>
</evidence>
<reference evidence="1 2" key="1">
    <citation type="submission" date="2018-07" db="EMBL/GenBank/DDBJ databases">
        <title>Leeuwenhoekiella genomics.</title>
        <authorList>
            <person name="Tahon G."/>
            <person name="Willems A."/>
        </authorList>
    </citation>
    <scope>NUCLEOTIDE SEQUENCE [LARGE SCALE GENOMIC DNA]</scope>
    <source>
        <strain evidence="1 2">LMG 1345</strain>
    </source>
</reference>
<dbReference type="STRING" id="1122159.SAMN02745246_02963"/>
<dbReference type="EMBL" id="QOVL01000013">
    <property type="protein sequence ID" value="RXG27928.1"/>
    <property type="molecule type" value="Genomic_DNA"/>
</dbReference>
<comment type="caution">
    <text evidence="1">The sequence shown here is derived from an EMBL/GenBank/DDBJ whole genome shotgun (WGS) entry which is preliminary data.</text>
</comment>
<protein>
    <submittedName>
        <fullName evidence="1">Uncharacterized protein</fullName>
    </submittedName>
</protein>
<proteinExistence type="predicted"/>
<sequence length="87" mass="10340">MKLFVDCKKAGHLCDKCQYEDASFFERLNMRFHKLICKPCSEYSERNTKLTKLLKDPKCQQMPEKCKERLKGELARELAKDKIEQKP</sequence>
<dbReference type="RefSeq" id="WP_073100047.1">
    <property type="nucleotide sequence ID" value="NZ_JBALUR010000005.1"/>
</dbReference>
<evidence type="ECO:0000313" key="1">
    <source>
        <dbReference type="EMBL" id="RXG27928.1"/>
    </source>
</evidence>
<accession>A0A4Q0PJT0</accession>
<dbReference type="Proteomes" id="UP000290608">
    <property type="component" value="Unassembled WGS sequence"/>
</dbReference>
<name>A0A4Q0PJT0_9FLAO</name>
<gene>
    <name evidence="1" type="ORF">DSL99_2719</name>
</gene>
<organism evidence="1 2">
    <name type="scientific">Leeuwenhoekiella marinoflava</name>
    <dbReference type="NCBI Taxonomy" id="988"/>
    <lineage>
        <taxon>Bacteria</taxon>
        <taxon>Pseudomonadati</taxon>
        <taxon>Bacteroidota</taxon>
        <taxon>Flavobacteriia</taxon>
        <taxon>Flavobacteriales</taxon>
        <taxon>Flavobacteriaceae</taxon>
        <taxon>Leeuwenhoekiella</taxon>
    </lineage>
</organism>